<dbReference type="RefSeq" id="WP_184194125.1">
    <property type="nucleotide sequence ID" value="NZ_JACIIV010000002.1"/>
</dbReference>
<comment type="caution">
    <text evidence="1">The sequence shown here is derived from an EMBL/GenBank/DDBJ whole genome shotgun (WGS) entry which is preliminary data.</text>
</comment>
<dbReference type="EMBL" id="JACIIV010000002">
    <property type="protein sequence ID" value="MBB6226081.1"/>
    <property type="molecule type" value="Genomic_DNA"/>
</dbReference>
<proteinExistence type="predicted"/>
<keyword evidence="2" id="KW-1185">Reference proteome</keyword>
<evidence type="ECO:0000313" key="1">
    <source>
        <dbReference type="EMBL" id="MBB6226081.1"/>
    </source>
</evidence>
<gene>
    <name evidence="1" type="ORF">FHS79_000234</name>
</gene>
<sequence>MVARAFHRHALMTFVKSGACVKLVPGSFSGITMDEPTSKPLQIDNAELSVAAAFPEGDYAGLAAQLLRCARAIVLSQSGESTARAGALS</sequence>
<accession>A0A841L3R3</accession>
<protein>
    <submittedName>
        <fullName evidence="1">Uncharacterized protein</fullName>
    </submittedName>
</protein>
<dbReference type="Proteomes" id="UP000538147">
    <property type="component" value="Unassembled WGS sequence"/>
</dbReference>
<reference evidence="1 2" key="1">
    <citation type="submission" date="2020-08" db="EMBL/GenBank/DDBJ databases">
        <title>Genomic Encyclopedia of Type Strains, Phase IV (KMG-IV): sequencing the most valuable type-strain genomes for metagenomic binning, comparative biology and taxonomic classification.</title>
        <authorList>
            <person name="Goeker M."/>
        </authorList>
    </citation>
    <scope>NUCLEOTIDE SEQUENCE [LARGE SCALE GENOMIC DNA]</scope>
    <source>
        <strain evidence="1 2">DSM 102189</strain>
    </source>
</reference>
<dbReference type="AlphaFoldDB" id="A0A841L3R3"/>
<evidence type="ECO:0000313" key="2">
    <source>
        <dbReference type="Proteomes" id="UP000538147"/>
    </source>
</evidence>
<name>A0A841L3R3_9SPHN</name>
<organism evidence="1 2">
    <name type="scientific">Polymorphobacter multimanifer</name>
    <dbReference type="NCBI Taxonomy" id="1070431"/>
    <lineage>
        <taxon>Bacteria</taxon>
        <taxon>Pseudomonadati</taxon>
        <taxon>Pseudomonadota</taxon>
        <taxon>Alphaproteobacteria</taxon>
        <taxon>Sphingomonadales</taxon>
        <taxon>Sphingosinicellaceae</taxon>
        <taxon>Polymorphobacter</taxon>
    </lineage>
</organism>